<dbReference type="PROSITE" id="PS01124">
    <property type="entry name" value="HTH_ARAC_FAMILY_2"/>
    <property type="match status" value="1"/>
</dbReference>
<feature type="domain" description="HTH araC/xylS-type" evidence="4">
    <location>
        <begin position="220"/>
        <end position="318"/>
    </location>
</feature>
<protein>
    <submittedName>
        <fullName evidence="5">Helix-turn-helix domain-containing protein</fullName>
    </submittedName>
</protein>
<keyword evidence="3" id="KW-0804">Transcription</keyword>
<evidence type="ECO:0000256" key="3">
    <source>
        <dbReference type="ARBA" id="ARBA00023163"/>
    </source>
</evidence>
<evidence type="ECO:0000313" key="5">
    <source>
        <dbReference type="EMBL" id="MBM7060584.1"/>
    </source>
</evidence>
<dbReference type="Gene3D" id="3.40.50.880">
    <property type="match status" value="1"/>
</dbReference>
<dbReference type="InterPro" id="IPR018060">
    <property type="entry name" value="HTH_AraC"/>
</dbReference>
<evidence type="ECO:0000313" key="6">
    <source>
        <dbReference type="Proteomes" id="UP000717995"/>
    </source>
</evidence>
<dbReference type="PANTHER" id="PTHR43130:SF11">
    <property type="entry name" value="TRANSCRIPTIONAL REGULATORY PROTEIN"/>
    <property type="match status" value="1"/>
</dbReference>
<dbReference type="Pfam" id="PF01965">
    <property type="entry name" value="DJ-1_PfpI"/>
    <property type="match status" value="1"/>
</dbReference>
<evidence type="ECO:0000256" key="1">
    <source>
        <dbReference type="ARBA" id="ARBA00023015"/>
    </source>
</evidence>
<dbReference type="InterPro" id="IPR018062">
    <property type="entry name" value="HTH_AraC-typ_CS"/>
</dbReference>
<dbReference type="InterPro" id="IPR009057">
    <property type="entry name" value="Homeodomain-like_sf"/>
</dbReference>
<dbReference type="RefSeq" id="WP_204915700.1">
    <property type="nucleotide sequence ID" value="NZ_JAFEUP010000002.1"/>
</dbReference>
<dbReference type="PANTHER" id="PTHR43130">
    <property type="entry name" value="ARAC-FAMILY TRANSCRIPTIONAL REGULATOR"/>
    <property type="match status" value="1"/>
</dbReference>
<organism evidence="5 6">
    <name type="scientific">Zestomonas insulae</name>
    <dbReference type="NCBI Taxonomy" id="2809017"/>
    <lineage>
        <taxon>Bacteria</taxon>
        <taxon>Pseudomonadati</taxon>
        <taxon>Pseudomonadota</taxon>
        <taxon>Gammaproteobacteria</taxon>
        <taxon>Pseudomonadales</taxon>
        <taxon>Pseudomonadaceae</taxon>
        <taxon>Zestomonas</taxon>
    </lineage>
</organism>
<keyword evidence="6" id="KW-1185">Reference proteome</keyword>
<dbReference type="SUPFAM" id="SSF52317">
    <property type="entry name" value="Class I glutamine amidotransferase-like"/>
    <property type="match status" value="1"/>
</dbReference>
<evidence type="ECO:0000256" key="2">
    <source>
        <dbReference type="ARBA" id="ARBA00023125"/>
    </source>
</evidence>
<dbReference type="InterPro" id="IPR002818">
    <property type="entry name" value="DJ-1/PfpI"/>
</dbReference>
<dbReference type="SUPFAM" id="SSF46689">
    <property type="entry name" value="Homeodomain-like"/>
    <property type="match status" value="1"/>
</dbReference>
<dbReference type="InterPro" id="IPR029062">
    <property type="entry name" value="Class_I_gatase-like"/>
</dbReference>
<keyword evidence="1" id="KW-0805">Transcription regulation</keyword>
<dbReference type="Pfam" id="PF12833">
    <property type="entry name" value="HTH_18"/>
    <property type="match status" value="1"/>
</dbReference>
<name>A0ABS2IE80_9GAMM</name>
<evidence type="ECO:0000259" key="4">
    <source>
        <dbReference type="PROSITE" id="PS01124"/>
    </source>
</evidence>
<sequence>MAAPLRIGLLLYPDCMPAGLFAFADLLHASNRRVGRTLFEARHVALHAGPVACAHGVSLLATDSLERVELDALLVPGFWAESAPQVDALLDAHLALVRALAEAGKRLQLWSYCTGVCLLAAAGRLNGQPATVTWWLAETMRQRHAKVHWQSEQNCIFNAKTATASGVNGYLPIAQALIERRVSAAIFRDLTRLMVLPRPALPHAAFQGASLMEQSGTLLRQLHALIEQLPAEQIRVAVLASRLGISERTLARRVSSETGRPLATFARRVKLNQVSERLTLTALPVSSISAELGFSSDSNLRRMFKELTGLTPAEYRQKFARL</sequence>
<accession>A0ABS2IE80</accession>
<dbReference type="SMART" id="SM00342">
    <property type="entry name" value="HTH_ARAC"/>
    <property type="match status" value="1"/>
</dbReference>
<proteinExistence type="predicted"/>
<gene>
    <name evidence="5" type="ORF">JQX08_07670</name>
</gene>
<dbReference type="InterPro" id="IPR052158">
    <property type="entry name" value="INH-QAR"/>
</dbReference>
<dbReference type="Proteomes" id="UP000717995">
    <property type="component" value="Unassembled WGS sequence"/>
</dbReference>
<keyword evidence="2" id="KW-0238">DNA-binding</keyword>
<dbReference type="EMBL" id="JAFEUP010000002">
    <property type="protein sequence ID" value="MBM7060584.1"/>
    <property type="molecule type" value="Genomic_DNA"/>
</dbReference>
<reference evidence="5 6" key="1">
    <citation type="submission" date="2021-02" db="EMBL/GenBank/DDBJ databases">
        <authorList>
            <person name="Lee D.-H."/>
        </authorList>
    </citation>
    <scope>NUCLEOTIDE SEQUENCE [LARGE SCALE GENOMIC DNA]</scope>
    <source>
        <strain evidence="5 6">UL073</strain>
    </source>
</reference>
<dbReference type="Gene3D" id="1.10.10.60">
    <property type="entry name" value="Homeodomain-like"/>
    <property type="match status" value="1"/>
</dbReference>
<comment type="caution">
    <text evidence="5">The sequence shown here is derived from an EMBL/GenBank/DDBJ whole genome shotgun (WGS) entry which is preliminary data.</text>
</comment>
<dbReference type="PROSITE" id="PS00041">
    <property type="entry name" value="HTH_ARAC_FAMILY_1"/>
    <property type="match status" value="2"/>
</dbReference>